<accession>A0A4V1LFY2</accession>
<proteinExistence type="predicted"/>
<dbReference type="Proteomes" id="UP000290649">
    <property type="component" value="Unassembled WGS sequence"/>
</dbReference>
<dbReference type="EMBL" id="QOUX01000046">
    <property type="protein sequence ID" value="RXI97854.1"/>
    <property type="molecule type" value="Genomic_DNA"/>
</dbReference>
<gene>
    <name evidence="1" type="ORF">DS745_15955</name>
</gene>
<dbReference type="RefSeq" id="WP_129079218.1">
    <property type="nucleotide sequence ID" value="NZ_QOUX01000046.1"/>
</dbReference>
<name>A0A4V1LFY2_9BACI</name>
<organism evidence="1 2">
    <name type="scientific">Anaerobacillus alkaliphilus</name>
    <dbReference type="NCBI Taxonomy" id="1548597"/>
    <lineage>
        <taxon>Bacteria</taxon>
        <taxon>Bacillati</taxon>
        <taxon>Bacillota</taxon>
        <taxon>Bacilli</taxon>
        <taxon>Bacillales</taxon>
        <taxon>Bacillaceae</taxon>
        <taxon>Anaerobacillus</taxon>
    </lineage>
</organism>
<dbReference type="AlphaFoldDB" id="A0A4V1LFY2"/>
<keyword evidence="2" id="KW-1185">Reference proteome</keyword>
<evidence type="ECO:0000313" key="2">
    <source>
        <dbReference type="Proteomes" id="UP000290649"/>
    </source>
</evidence>
<sequence>MHEILLESFKSELQKTYKLKLFQDRLLAFDHQLRRYCSIQLINKSVIPIELARVYFQWLSSASKKMIKVKETQNQFELFVTFIPKPLLILTLIEADDERAIYLVSGGLLAKSNQQGTFSFLRFDHHSMIALQHFQPRLPWWLYILTQAPIHELVMTSFQKRK</sequence>
<comment type="caution">
    <text evidence="1">The sequence shown here is derived from an EMBL/GenBank/DDBJ whole genome shotgun (WGS) entry which is preliminary data.</text>
</comment>
<evidence type="ECO:0000313" key="1">
    <source>
        <dbReference type="EMBL" id="RXI97854.1"/>
    </source>
</evidence>
<reference evidence="1 2" key="1">
    <citation type="journal article" date="2019" name="Int. J. Syst. Evol. Microbiol.">
        <title>Anaerobacillus alkaliphilus sp. nov., a novel alkaliphilic and moderately halophilic bacterium.</title>
        <authorList>
            <person name="Borsodi A.K."/>
            <person name="Aszalos J.M."/>
            <person name="Bihari P."/>
            <person name="Nagy I."/>
            <person name="Schumann P."/>
            <person name="Sproer C."/>
            <person name="Kovacs A.L."/>
            <person name="Boka K."/>
            <person name="Dobosy P."/>
            <person name="Ovari M."/>
            <person name="Szili-Kovacs T."/>
            <person name="Toth E."/>
        </authorList>
    </citation>
    <scope>NUCLEOTIDE SEQUENCE [LARGE SCALE GENOMIC DNA]</scope>
    <source>
        <strain evidence="1 2">B16-10</strain>
    </source>
</reference>
<dbReference type="OrthoDB" id="9774199at2"/>
<protein>
    <submittedName>
        <fullName evidence="1">Uncharacterized protein</fullName>
    </submittedName>
</protein>